<proteinExistence type="predicted"/>
<evidence type="ECO:0000313" key="5">
    <source>
        <dbReference type="Proteomes" id="UP000562982"/>
    </source>
</evidence>
<keyword evidence="1" id="KW-0812">Transmembrane</keyword>
<dbReference type="AlphaFoldDB" id="A0A370G2C9"/>
<accession>A0A370G2C9</accession>
<comment type="caution">
    <text evidence="3">The sequence shown here is derived from an EMBL/GenBank/DDBJ whole genome shotgun (WGS) entry which is preliminary data.</text>
</comment>
<reference evidence="2 5" key="2">
    <citation type="submission" date="2020-04" db="EMBL/GenBank/DDBJ databases">
        <title>Description of novel Gluconacetobacter.</title>
        <authorList>
            <person name="Sombolestani A."/>
        </authorList>
    </citation>
    <scope>NUCLEOTIDE SEQUENCE [LARGE SCALE GENOMIC DNA]</scope>
    <source>
        <strain evidence="2 5">LMG 1382</strain>
    </source>
</reference>
<keyword evidence="1" id="KW-0472">Membrane</keyword>
<feature type="transmembrane region" description="Helical" evidence="1">
    <location>
        <begin position="22"/>
        <end position="47"/>
    </location>
</feature>
<name>A0A370G2C9_GLULI</name>
<keyword evidence="4" id="KW-1185">Reference proteome</keyword>
<sequence>MVITEIVKGNGDDAPKRLGTRIGWFVAIWALSTVAFFVVASVLHLMVPK</sequence>
<evidence type="ECO:0000313" key="4">
    <source>
        <dbReference type="Proteomes" id="UP000254958"/>
    </source>
</evidence>
<evidence type="ECO:0000256" key="1">
    <source>
        <dbReference type="SAM" id="Phobius"/>
    </source>
</evidence>
<dbReference type="InterPro" id="IPR018895">
    <property type="entry name" value="DUF2474"/>
</dbReference>
<dbReference type="EMBL" id="JABEQI010000006">
    <property type="protein sequence ID" value="MBB2187166.1"/>
    <property type="molecule type" value="Genomic_DNA"/>
</dbReference>
<evidence type="ECO:0000313" key="2">
    <source>
        <dbReference type="EMBL" id="MBB2187166.1"/>
    </source>
</evidence>
<gene>
    <name evidence="3" type="ORF">C7453_107193</name>
    <name evidence="2" type="ORF">HLH32_12380</name>
</gene>
<evidence type="ECO:0000313" key="3">
    <source>
        <dbReference type="EMBL" id="RDI37146.1"/>
    </source>
</evidence>
<dbReference type="OrthoDB" id="7220604at2"/>
<dbReference type="Proteomes" id="UP000254958">
    <property type="component" value="Unassembled WGS sequence"/>
</dbReference>
<keyword evidence="1" id="KW-1133">Transmembrane helix</keyword>
<reference evidence="3 4" key="1">
    <citation type="submission" date="2018-07" db="EMBL/GenBank/DDBJ databases">
        <title>Genomic Encyclopedia of Type Strains, Phase IV (KMG-IV): sequencing the most valuable type-strain genomes for metagenomic binning, comparative biology and taxonomic classification.</title>
        <authorList>
            <person name="Goeker M."/>
        </authorList>
    </citation>
    <scope>NUCLEOTIDE SEQUENCE [LARGE SCALE GENOMIC DNA]</scope>
    <source>
        <strain evidence="3 4">DSM 5603</strain>
    </source>
</reference>
<organism evidence="3 4">
    <name type="scientific">Gluconacetobacter liquefaciens</name>
    <name type="common">Acetobacter liquefaciens</name>
    <dbReference type="NCBI Taxonomy" id="89584"/>
    <lineage>
        <taxon>Bacteria</taxon>
        <taxon>Pseudomonadati</taxon>
        <taxon>Pseudomonadota</taxon>
        <taxon>Alphaproteobacteria</taxon>
        <taxon>Acetobacterales</taxon>
        <taxon>Acetobacteraceae</taxon>
        <taxon>Gluconacetobacter</taxon>
    </lineage>
</organism>
<dbReference type="Proteomes" id="UP000562982">
    <property type="component" value="Unassembled WGS sequence"/>
</dbReference>
<dbReference type="Pfam" id="PF10617">
    <property type="entry name" value="DUF2474"/>
    <property type="match status" value="1"/>
</dbReference>
<protein>
    <submittedName>
        <fullName evidence="2">DUF2474 domain-containing protein</fullName>
    </submittedName>
    <submittedName>
        <fullName evidence="3">Uncharacterized protein DUF2474</fullName>
    </submittedName>
</protein>
<dbReference type="RefSeq" id="WP_114728039.1">
    <property type="nucleotide sequence ID" value="NZ_BJMI01000011.1"/>
</dbReference>
<dbReference type="EMBL" id="QQAW01000007">
    <property type="protein sequence ID" value="RDI37146.1"/>
    <property type="molecule type" value="Genomic_DNA"/>
</dbReference>